<dbReference type="Proteomes" id="UP000295198">
    <property type="component" value="Unassembled WGS sequence"/>
</dbReference>
<dbReference type="EMBL" id="SDKM01000079">
    <property type="protein sequence ID" value="RYP81062.1"/>
    <property type="molecule type" value="Genomic_DNA"/>
</dbReference>
<accession>A0A4Q4Z0U7</accession>
<reference evidence="2 3" key="1">
    <citation type="submission" date="2019-01" db="EMBL/GenBank/DDBJ databases">
        <title>Nocardioides guangzhouensis sp. nov., an actinobacterium isolated from soil.</title>
        <authorList>
            <person name="Fu Y."/>
            <person name="Cai Y."/>
            <person name="Lin Z."/>
            <person name="Chen P."/>
        </authorList>
    </citation>
    <scope>NUCLEOTIDE SEQUENCE [LARGE SCALE GENOMIC DNA]</scope>
    <source>
        <strain evidence="2 3">130</strain>
    </source>
</reference>
<dbReference type="OrthoDB" id="4207784at2"/>
<name>A0A4Q4Z0U7_9ACTN</name>
<sequence>MSEIDRFRDRVAQHAEGTPYVVSPTPEGFDVALDIVHARWYQLYAKAGLECTFVHHVAMNGGRDYTITDDSHTLEWEAGHPRLGARVDRFVGRSYDFSFRKTVAISEEARLEPVVDYRFSSEEGRKLIKKAGKGLGLREHMPASATFGLWFAVAVLVAMAITFPIAFAMGWMDS</sequence>
<dbReference type="AlphaFoldDB" id="A0A4Q4Z0U7"/>
<gene>
    <name evidence="2" type="ORF">EKO23_24100</name>
</gene>
<protein>
    <submittedName>
        <fullName evidence="2">Uncharacterized protein</fullName>
    </submittedName>
</protein>
<evidence type="ECO:0000256" key="1">
    <source>
        <dbReference type="SAM" id="Phobius"/>
    </source>
</evidence>
<keyword evidence="1" id="KW-1133">Transmembrane helix</keyword>
<dbReference type="RefSeq" id="WP_134721030.1">
    <property type="nucleotide sequence ID" value="NZ_SDKM01000079.1"/>
</dbReference>
<feature type="transmembrane region" description="Helical" evidence="1">
    <location>
        <begin position="147"/>
        <end position="172"/>
    </location>
</feature>
<evidence type="ECO:0000313" key="3">
    <source>
        <dbReference type="Proteomes" id="UP000295198"/>
    </source>
</evidence>
<proteinExistence type="predicted"/>
<keyword evidence="1" id="KW-0472">Membrane</keyword>
<evidence type="ECO:0000313" key="2">
    <source>
        <dbReference type="EMBL" id="RYP81062.1"/>
    </source>
</evidence>
<comment type="caution">
    <text evidence="2">The sequence shown here is derived from an EMBL/GenBank/DDBJ whole genome shotgun (WGS) entry which is preliminary data.</text>
</comment>
<organism evidence="2 3">
    <name type="scientific">Nocardioides guangzhouensis</name>
    <dbReference type="NCBI Taxonomy" id="2497878"/>
    <lineage>
        <taxon>Bacteria</taxon>
        <taxon>Bacillati</taxon>
        <taxon>Actinomycetota</taxon>
        <taxon>Actinomycetes</taxon>
        <taxon>Propionibacteriales</taxon>
        <taxon>Nocardioidaceae</taxon>
        <taxon>Nocardioides</taxon>
    </lineage>
</organism>
<keyword evidence="3" id="KW-1185">Reference proteome</keyword>
<keyword evidence="1" id="KW-0812">Transmembrane</keyword>